<dbReference type="Proteomes" id="UP000715651">
    <property type="component" value="Unassembled WGS sequence"/>
</dbReference>
<gene>
    <name evidence="2" type="ORF">K8U78_05140</name>
</gene>
<dbReference type="InterPro" id="IPR025338">
    <property type="entry name" value="DUF4244"/>
</dbReference>
<keyword evidence="1" id="KW-0472">Membrane</keyword>
<proteinExistence type="predicted"/>
<keyword evidence="1" id="KW-1133">Transmembrane helix</keyword>
<feature type="transmembrane region" description="Helical" evidence="1">
    <location>
        <begin position="90"/>
        <end position="108"/>
    </location>
</feature>
<dbReference type="EMBL" id="DYWK01000007">
    <property type="protein sequence ID" value="HJF18512.1"/>
    <property type="molecule type" value="Genomic_DNA"/>
</dbReference>
<name>A0A921FW90_9BIFI</name>
<evidence type="ECO:0000256" key="1">
    <source>
        <dbReference type="SAM" id="Phobius"/>
    </source>
</evidence>
<sequence length="128" mass="13886">MQGFSNREGQALLQASYFAAFSSVCDKSIAHSALPEAHTKLIQAHLTERTIMKKVISALTRHCDEALLRASHEFQEIITARDQGSMTAEYVIVLVAATGFAGILLLVLKSDAIKNILSEMVKNALQAG</sequence>
<organism evidence="2 3">
    <name type="scientific">Aeriscardovia aeriphila</name>
    <dbReference type="NCBI Taxonomy" id="218139"/>
    <lineage>
        <taxon>Bacteria</taxon>
        <taxon>Bacillati</taxon>
        <taxon>Actinomycetota</taxon>
        <taxon>Actinomycetes</taxon>
        <taxon>Bifidobacteriales</taxon>
        <taxon>Bifidobacteriaceae</taxon>
        <taxon>Aeriscardovia</taxon>
    </lineage>
</organism>
<evidence type="ECO:0000313" key="2">
    <source>
        <dbReference type="EMBL" id="HJF18512.1"/>
    </source>
</evidence>
<comment type="caution">
    <text evidence="2">The sequence shown here is derived from an EMBL/GenBank/DDBJ whole genome shotgun (WGS) entry which is preliminary data.</text>
</comment>
<dbReference type="Pfam" id="PF14029">
    <property type="entry name" value="DUF4244"/>
    <property type="match status" value="1"/>
</dbReference>
<reference evidence="2" key="2">
    <citation type="submission" date="2021-09" db="EMBL/GenBank/DDBJ databases">
        <authorList>
            <person name="Gilroy R."/>
        </authorList>
    </citation>
    <scope>NUCLEOTIDE SEQUENCE</scope>
    <source>
        <strain evidence="2">578</strain>
    </source>
</reference>
<accession>A0A921FW90</accession>
<evidence type="ECO:0000313" key="3">
    <source>
        <dbReference type="Proteomes" id="UP000715651"/>
    </source>
</evidence>
<protein>
    <submittedName>
        <fullName evidence="2">DUF4244 domain-containing protein</fullName>
    </submittedName>
</protein>
<dbReference type="AlphaFoldDB" id="A0A921FW90"/>
<reference evidence="2" key="1">
    <citation type="journal article" date="2021" name="PeerJ">
        <title>Extensive microbial diversity within the chicken gut microbiome revealed by metagenomics and culture.</title>
        <authorList>
            <person name="Gilroy R."/>
            <person name="Ravi A."/>
            <person name="Getino M."/>
            <person name="Pursley I."/>
            <person name="Horton D.L."/>
            <person name="Alikhan N.F."/>
            <person name="Baker D."/>
            <person name="Gharbi K."/>
            <person name="Hall N."/>
            <person name="Watson M."/>
            <person name="Adriaenssens E.M."/>
            <person name="Foster-Nyarko E."/>
            <person name="Jarju S."/>
            <person name="Secka A."/>
            <person name="Antonio M."/>
            <person name="Oren A."/>
            <person name="Chaudhuri R.R."/>
            <person name="La Ragione R."/>
            <person name="Hildebrand F."/>
            <person name="Pallen M.J."/>
        </authorList>
    </citation>
    <scope>NUCLEOTIDE SEQUENCE</scope>
    <source>
        <strain evidence="2">578</strain>
    </source>
</reference>
<keyword evidence="1" id="KW-0812">Transmembrane</keyword>